<evidence type="ECO:0000313" key="1">
    <source>
        <dbReference type="EMBL" id="MBA0581914.1"/>
    </source>
</evidence>
<feature type="non-terminal residue" evidence="1">
    <location>
        <position position="1"/>
    </location>
</feature>
<feature type="non-terminal residue" evidence="1">
    <location>
        <position position="187"/>
    </location>
</feature>
<evidence type="ECO:0008006" key="3">
    <source>
        <dbReference type="Google" id="ProtNLM"/>
    </source>
</evidence>
<name>A0A7J8NYI8_GOSRA</name>
<dbReference type="Proteomes" id="UP000593578">
    <property type="component" value="Unassembled WGS sequence"/>
</dbReference>
<dbReference type="EMBL" id="JABEZZ010000003">
    <property type="protein sequence ID" value="MBA0581914.1"/>
    <property type="molecule type" value="Genomic_DNA"/>
</dbReference>
<evidence type="ECO:0000313" key="2">
    <source>
        <dbReference type="Proteomes" id="UP000593578"/>
    </source>
</evidence>
<comment type="caution">
    <text evidence="1">The sequence shown here is derived from an EMBL/GenBank/DDBJ whole genome shotgun (WGS) entry which is preliminary data.</text>
</comment>
<proteinExistence type="predicted"/>
<gene>
    <name evidence="1" type="ORF">Gorai_024073</name>
</gene>
<dbReference type="AlphaFoldDB" id="A0A7J8NYI8"/>
<reference evidence="1 2" key="1">
    <citation type="journal article" date="2019" name="Genome Biol. Evol.">
        <title>Insights into the evolution of the New World diploid cottons (Gossypium, subgenus Houzingenia) based on genome sequencing.</title>
        <authorList>
            <person name="Grover C.E."/>
            <person name="Arick M.A. 2nd"/>
            <person name="Thrash A."/>
            <person name="Conover J.L."/>
            <person name="Sanders W.S."/>
            <person name="Peterson D.G."/>
            <person name="Frelichowski J.E."/>
            <person name="Scheffler J.A."/>
            <person name="Scheffler B.E."/>
            <person name="Wendel J.F."/>
        </authorList>
    </citation>
    <scope>NUCLEOTIDE SEQUENCE [LARGE SCALE GENOMIC DNA]</scope>
    <source>
        <strain evidence="1">8</strain>
        <tissue evidence="1">Leaf</tissue>
    </source>
</reference>
<protein>
    <recommendedName>
        <fullName evidence="3">DUF4283 domain-containing protein</fullName>
    </recommendedName>
</protein>
<organism evidence="1 2">
    <name type="scientific">Gossypium raimondii</name>
    <name type="common">Peruvian cotton</name>
    <name type="synonym">Gossypium klotzschianum subsp. raimondii</name>
    <dbReference type="NCBI Taxonomy" id="29730"/>
    <lineage>
        <taxon>Eukaryota</taxon>
        <taxon>Viridiplantae</taxon>
        <taxon>Streptophyta</taxon>
        <taxon>Embryophyta</taxon>
        <taxon>Tracheophyta</taxon>
        <taxon>Spermatophyta</taxon>
        <taxon>Magnoliopsida</taxon>
        <taxon>eudicotyledons</taxon>
        <taxon>Gunneridae</taxon>
        <taxon>Pentapetalae</taxon>
        <taxon>rosids</taxon>
        <taxon>malvids</taxon>
        <taxon>Malvales</taxon>
        <taxon>Malvaceae</taxon>
        <taxon>Malvoideae</taxon>
        <taxon>Gossypium</taxon>
    </lineage>
</organism>
<sequence>ATKKVRTISELHLDKDDLTVDRNEQTVQGPGVSKASYKLTLLGASLEKEHNDENNYNKALIGGPWVIFGRYLTVWPWLPNFSTSQNGIELQVVWIRLPRLPEGGRFARLAVYVNLRKPLVSKCFWGFAAFRDIRRENLGNVNGKIDDKMEDRNWEQIKSVGDNRVLRLQVTKSKYMDAKAKNRVKEK</sequence>
<accession>A0A7J8NYI8</accession>